<protein>
    <submittedName>
        <fullName evidence="6">Transcriptional regulator, TetR family</fullName>
    </submittedName>
</protein>
<dbReference type="RefSeq" id="WP_005990748.1">
    <property type="nucleotide sequence ID" value="NZ_AECZ01000002.1"/>
</dbReference>
<dbReference type="eggNOG" id="COG1309">
    <property type="taxonomic scope" value="Bacteria"/>
</dbReference>
<evidence type="ECO:0000256" key="1">
    <source>
        <dbReference type="ARBA" id="ARBA00023015"/>
    </source>
</evidence>
<evidence type="ECO:0000256" key="2">
    <source>
        <dbReference type="ARBA" id="ARBA00023125"/>
    </source>
</evidence>
<evidence type="ECO:0000313" key="6">
    <source>
        <dbReference type="EMBL" id="EFL52851.1"/>
    </source>
</evidence>
<accession>E1JS82</accession>
<reference evidence="6 7" key="1">
    <citation type="submission" date="2010-08" db="EMBL/GenBank/DDBJ databases">
        <title>The draft genome of Desulfovibrio fructosovorans JJ.</title>
        <authorList>
            <consortium name="US DOE Joint Genome Institute (JGI-PGF)"/>
            <person name="Lucas S."/>
            <person name="Copeland A."/>
            <person name="Lapidus A."/>
            <person name="Cheng J.-F."/>
            <person name="Bruce D."/>
            <person name="Goodwin L."/>
            <person name="Pitluck S."/>
            <person name="Land M.L."/>
            <person name="Hauser L."/>
            <person name="Chang Y.-J."/>
            <person name="Jeffries C."/>
            <person name="Wall J.D."/>
            <person name="Stahl D.A."/>
            <person name="Arkin A.P."/>
            <person name="Dehal P."/>
            <person name="Stolyar S.M."/>
            <person name="Hazen T.C."/>
            <person name="Woyke T.J."/>
        </authorList>
    </citation>
    <scope>NUCLEOTIDE SEQUENCE [LARGE SCALE GENOMIC DNA]</scope>
    <source>
        <strain evidence="6 7">JJ</strain>
    </source>
</reference>
<dbReference type="InterPro" id="IPR001647">
    <property type="entry name" value="HTH_TetR"/>
</dbReference>
<evidence type="ECO:0000256" key="4">
    <source>
        <dbReference type="PROSITE-ProRule" id="PRU00335"/>
    </source>
</evidence>
<sequence>MTKKEAIRYAATVLFAHKGFQDTTMQDICKVTGTAEGTIFYHFKSKEGLLIAILEQAKTRILEEYDAAFTGREFASGLEMMEEAVTFYFHLSGLMEHEFTLLQRQFPHQLAEDNNECRAHLAAIYSCLTDIFERVVRAGQRDGSMGDFPPRETAMILFAMVDGLLRLKTCNLYDAGALFDELIASCRRMLAKPRDGSC</sequence>
<keyword evidence="1" id="KW-0805">Transcription regulation</keyword>
<dbReference type="PANTHER" id="PTHR30055">
    <property type="entry name" value="HTH-TYPE TRANSCRIPTIONAL REGULATOR RUTR"/>
    <property type="match status" value="1"/>
</dbReference>
<feature type="DNA-binding region" description="H-T-H motif" evidence="4">
    <location>
        <begin position="24"/>
        <end position="43"/>
    </location>
</feature>
<dbReference type="STRING" id="596151.DesfrDRAFT_0481"/>
<keyword evidence="2 4" id="KW-0238">DNA-binding</keyword>
<dbReference type="InterPro" id="IPR036271">
    <property type="entry name" value="Tet_transcr_reg_TetR-rel_C_sf"/>
</dbReference>
<name>E1JS82_SOLFR</name>
<dbReference type="SUPFAM" id="SSF46689">
    <property type="entry name" value="Homeodomain-like"/>
    <property type="match status" value="1"/>
</dbReference>
<dbReference type="Gene3D" id="1.10.10.60">
    <property type="entry name" value="Homeodomain-like"/>
    <property type="match status" value="1"/>
</dbReference>
<comment type="caution">
    <text evidence="6">The sequence shown here is derived from an EMBL/GenBank/DDBJ whole genome shotgun (WGS) entry which is preliminary data.</text>
</comment>
<evidence type="ECO:0000259" key="5">
    <source>
        <dbReference type="PROSITE" id="PS50977"/>
    </source>
</evidence>
<feature type="domain" description="HTH tetR-type" evidence="5">
    <location>
        <begin position="1"/>
        <end position="61"/>
    </location>
</feature>
<dbReference type="EMBL" id="AECZ01000002">
    <property type="protein sequence ID" value="EFL52851.1"/>
    <property type="molecule type" value="Genomic_DNA"/>
</dbReference>
<dbReference type="OrthoDB" id="5394806at2"/>
<organism evidence="6 7">
    <name type="scientific">Solidesulfovibrio fructosivorans JJ]</name>
    <dbReference type="NCBI Taxonomy" id="596151"/>
    <lineage>
        <taxon>Bacteria</taxon>
        <taxon>Pseudomonadati</taxon>
        <taxon>Thermodesulfobacteriota</taxon>
        <taxon>Desulfovibrionia</taxon>
        <taxon>Desulfovibrionales</taxon>
        <taxon>Desulfovibrionaceae</taxon>
        <taxon>Solidesulfovibrio</taxon>
    </lineage>
</organism>
<dbReference type="InterPro" id="IPR009057">
    <property type="entry name" value="Homeodomain-like_sf"/>
</dbReference>
<dbReference type="GO" id="GO:0000976">
    <property type="term" value="F:transcription cis-regulatory region binding"/>
    <property type="evidence" value="ECO:0007669"/>
    <property type="project" value="TreeGrafter"/>
</dbReference>
<dbReference type="PANTHER" id="PTHR30055:SF234">
    <property type="entry name" value="HTH-TYPE TRANSCRIPTIONAL REGULATOR BETI"/>
    <property type="match status" value="1"/>
</dbReference>
<dbReference type="InterPro" id="IPR050109">
    <property type="entry name" value="HTH-type_TetR-like_transc_reg"/>
</dbReference>
<proteinExistence type="predicted"/>
<dbReference type="Proteomes" id="UP000006250">
    <property type="component" value="Unassembled WGS sequence"/>
</dbReference>
<dbReference type="PROSITE" id="PS50977">
    <property type="entry name" value="HTH_TETR_2"/>
    <property type="match status" value="1"/>
</dbReference>
<evidence type="ECO:0000256" key="3">
    <source>
        <dbReference type="ARBA" id="ARBA00023163"/>
    </source>
</evidence>
<dbReference type="Gene3D" id="1.10.357.10">
    <property type="entry name" value="Tetracycline Repressor, domain 2"/>
    <property type="match status" value="1"/>
</dbReference>
<dbReference type="GO" id="GO:0003700">
    <property type="term" value="F:DNA-binding transcription factor activity"/>
    <property type="evidence" value="ECO:0007669"/>
    <property type="project" value="TreeGrafter"/>
</dbReference>
<dbReference type="Pfam" id="PF00440">
    <property type="entry name" value="TetR_N"/>
    <property type="match status" value="1"/>
</dbReference>
<keyword evidence="3" id="KW-0804">Transcription</keyword>
<dbReference type="PRINTS" id="PR00455">
    <property type="entry name" value="HTHTETR"/>
</dbReference>
<dbReference type="AlphaFoldDB" id="E1JS82"/>
<keyword evidence="7" id="KW-1185">Reference proteome</keyword>
<gene>
    <name evidence="6" type="ORF">DesfrDRAFT_0481</name>
</gene>
<dbReference type="SUPFAM" id="SSF48498">
    <property type="entry name" value="Tetracyclin repressor-like, C-terminal domain"/>
    <property type="match status" value="1"/>
</dbReference>
<evidence type="ECO:0000313" key="7">
    <source>
        <dbReference type="Proteomes" id="UP000006250"/>
    </source>
</evidence>